<reference evidence="3 4" key="1">
    <citation type="submission" date="2016-11" db="EMBL/GenBank/DDBJ databases">
        <authorList>
            <person name="Jaros S."/>
            <person name="Januszkiewicz K."/>
            <person name="Wedrychowicz H."/>
        </authorList>
    </citation>
    <scope>NUCLEOTIDE SEQUENCE [LARGE SCALE GENOMIC DNA]</scope>
    <source>
        <strain evidence="3 4">DSM 19022</strain>
    </source>
</reference>
<evidence type="ECO:0000313" key="3">
    <source>
        <dbReference type="EMBL" id="SHI83488.1"/>
    </source>
</evidence>
<dbReference type="InterPro" id="IPR045175">
    <property type="entry name" value="M28_fam"/>
</dbReference>
<dbReference type="EMBL" id="FQZS01000009">
    <property type="protein sequence ID" value="SHI83488.1"/>
    <property type="molecule type" value="Genomic_DNA"/>
</dbReference>
<evidence type="ECO:0000256" key="1">
    <source>
        <dbReference type="SAM" id="SignalP"/>
    </source>
</evidence>
<dbReference type="InterPro" id="IPR007484">
    <property type="entry name" value="Peptidase_M28"/>
</dbReference>
<dbReference type="Gene3D" id="3.40.630.10">
    <property type="entry name" value="Zn peptidases"/>
    <property type="match status" value="1"/>
</dbReference>
<proteinExistence type="predicted"/>
<dbReference type="AlphaFoldDB" id="A0A1M6EDU2"/>
<feature type="chain" id="PRO_5039231947" evidence="1">
    <location>
        <begin position="25"/>
        <end position="644"/>
    </location>
</feature>
<dbReference type="STRING" id="1122184.SAMN02745176_01507"/>
<dbReference type="GO" id="GO:0008235">
    <property type="term" value="F:metalloexopeptidase activity"/>
    <property type="evidence" value="ECO:0007669"/>
    <property type="project" value="InterPro"/>
</dbReference>
<keyword evidence="3" id="KW-0645">Protease</keyword>
<dbReference type="RefSeq" id="WP_073025614.1">
    <property type="nucleotide sequence ID" value="NZ_FQZS01000009.1"/>
</dbReference>
<evidence type="ECO:0000313" key="4">
    <source>
        <dbReference type="Proteomes" id="UP000184442"/>
    </source>
</evidence>
<dbReference type="Pfam" id="PF04389">
    <property type="entry name" value="Peptidase_M28"/>
    <property type="match status" value="1"/>
</dbReference>
<dbReference type="SUPFAM" id="SSF53187">
    <property type="entry name" value="Zn-dependent exopeptidases"/>
    <property type="match status" value="1"/>
</dbReference>
<dbReference type="PANTHER" id="PTHR12147">
    <property type="entry name" value="METALLOPEPTIDASE M28 FAMILY MEMBER"/>
    <property type="match status" value="1"/>
</dbReference>
<keyword evidence="3" id="KW-0121">Carboxypeptidase</keyword>
<gene>
    <name evidence="3" type="ORF">SAMN02745176_01507</name>
</gene>
<keyword evidence="1" id="KW-0732">Signal</keyword>
<organism evidence="3 4">
    <name type="scientific">Lutispora thermophila DSM 19022</name>
    <dbReference type="NCBI Taxonomy" id="1122184"/>
    <lineage>
        <taxon>Bacteria</taxon>
        <taxon>Bacillati</taxon>
        <taxon>Bacillota</taxon>
        <taxon>Clostridia</taxon>
        <taxon>Lutisporales</taxon>
        <taxon>Lutisporaceae</taxon>
        <taxon>Lutispora</taxon>
    </lineage>
</organism>
<dbReference type="OrthoDB" id="233977at2"/>
<keyword evidence="4" id="KW-1185">Reference proteome</keyword>
<feature type="domain" description="Peptidase M28" evidence="2">
    <location>
        <begin position="219"/>
        <end position="411"/>
    </location>
</feature>
<keyword evidence="3" id="KW-0378">Hydrolase</keyword>
<name>A0A1M6EDU2_9FIRM</name>
<evidence type="ECO:0000259" key="2">
    <source>
        <dbReference type="Pfam" id="PF04389"/>
    </source>
</evidence>
<protein>
    <submittedName>
        <fullName evidence="3">Zn-dependent amino-or carboxypeptidase, M28 family</fullName>
    </submittedName>
</protein>
<dbReference type="PANTHER" id="PTHR12147:SF26">
    <property type="entry name" value="PEPTIDASE M28 DOMAIN-CONTAINING PROTEIN"/>
    <property type="match status" value="1"/>
</dbReference>
<accession>A0A1M6EDU2</accession>
<dbReference type="GO" id="GO:0006508">
    <property type="term" value="P:proteolysis"/>
    <property type="evidence" value="ECO:0007669"/>
    <property type="project" value="InterPro"/>
</dbReference>
<dbReference type="Proteomes" id="UP000184442">
    <property type="component" value="Unassembled WGS sequence"/>
</dbReference>
<feature type="signal peptide" evidence="1">
    <location>
        <begin position="1"/>
        <end position="24"/>
    </location>
</feature>
<dbReference type="PROSITE" id="PS51257">
    <property type="entry name" value="PROKAR_LIPOPROTEIN"/>
    <property type="match status" value="1"/>
</dbReference>
<sequence>MYKKNMKFTAVLIMLSILLSGCNAGIKQAAASKVSSSSPIEATIHYLTSDECDGRLIGTAGNKKAQEYVVKKFEEYLIKPFNGSYYHPYSQEVINLKENILELKLDDSKKDSKNLEYGKDYIERSLSRCKLELPLHIGNDINEDCILVTEDIIDPNIKNDKVKAALVVSEKLLRGSISPNRLGSKCVFSITPKVYEQLKKADKAYLSLDYSIDEITENNVAGVLEGHNSNKAVVIMAHIDHVGSIGNTIWRGAVDNGSGVALMMDMVNKLAQYAKSNKLGCDIVFCAVNGEETFLNGSRAFAEEIYNRYGEVTNINIDCVGEKGKDAVYVDADIQSSESENLAKYLSEHFKQSGFKSEVASGKYTSDHYSFSVGINVTTGYNFDLIHTVDDTADKLDTGFMEKISDALTKFVTEYIDKELENEPDQISRIIKEEKERLDFGQYKFVEADGELLYIHNGNFKGSLEEANKLLGSDDLSFIPAELNGLPLKEISINAFKSKFVDTPPANQHEPGKVYNHKNILSQFNNMSICYYGESKLSEISVDKYLTGIMPDMDWYKNQVENKISNAQTIGINNKRYYIIKPEMKGEFHILAYIDKHPQRIYFYRIAGTDLEKVINDKSLLSAYINDNHMEDLIDNISKWLNQQ</sequence>
<dbReference type="GO" id="GO:0004180">
    <property type="term" value="F:carboxypeptidase activity"/>
    <property type="evidence" value="ECO:0007669"/>
    <property type="project" value="UniProtKB-KW"/>
</dbReference>